<name>A0A9D7EA13_9PROT</name>
<accession>A0A9D7EA13</accession>
<sequence>MCLILIAWQTRVDLPLLVAANRDEFFARPTAPAAFWRDVPQLIAGRDLDAGGTWLGITRTGRFAALTNFRDPQRQLSDKRSRGELVANFLGGTSSPADFAHEIAREADRYNGFNLLIADRRELRYVSNAGGVAAALAPGVYGLSNHLLDTPWPKVARARSELAASLAAMPQTEPLFAMLRDESIAPDEHLPRTGVSLEWERLLSAAFVRSPDYGTRCSTVLTLSSSGEVDFEERSFGPGARPGGTAHFRFSLVEERDAS</sequence>
<dbReference type="PANTHER" id="PTHR17985:SF8">
    <property type="entry name" value="TRANSPORT AND GOLGI ORGANIZATION PROTEIN 2 HOMOLOG"/>
    <property type="match status" value="1"/>
</dbReference>
<evidence type="ECO:0000313" key="2">
    <source>
        <dbReference type="Proteomes" id="UP000807785"/>
    </source>
</evidence>
<evidence type="ECO:0000313" key="1">
    <source>
        <dbReference type="EMBL" id="MBK6973832.1"/>
    </source>
</evidence>
<dbReference type="Proteomes" id="UP000807785">
    <property type="component" value="Unassembled WGS sequence"/>
</dbReference>
<dbReference type="PANTHER" id="PTHR17985">
    <property type="entry name" value="SER/THR-RICH PROTEIN T10 IN DGCR REGION"/>
    <property type="match status" value="1"/>
</dbReference>
<gene>
    <name evidence="1" type="ORF">IPH26_13160</name>
</gene>
<proteinExistence type="predicted"/>
<dbReference type="InterPro" id="IPR008551">
    <property type="entry name" value="TANGO2"/>
</dbReference>
<protein>
    <submittedName>
        <fullName evidence="1">NRDE family protein</fullName>
    </submittedName>
</protein>
<dbReference type="Pfam" id="PF05742">
    <property type="entry name" value="TANGO2"/>
    <property type="match status" value="1"/>
</dbReference>
<dbReference type="Gene3D" id="3.60.60.10">
    <property type="entry name" value="Penicillin V Acylase, Chain A"/>
    <property type="match status" value="1"/>
</dbReference>
<dbReference type="AlphaFoldDB" id="A0A9D7EA13"/>
<organism evidence="1 2">
    <name type="scientific">Candidatus Methylophosphatis roskildensis</name>
    <dbReference type="NCBI Taxonomy" id="2899263"/>
    <lineage>
        <taxon>Bacteria</taxon>
        <taxon>Pseudomonadati</taxon>
        <taxon>Pseudomonadota</taxon>
        <taxon>Betaproteobacteria</taxon>
        <taxon>Nitrosomonadales</taxon>
        <taxon>Sterolibacteriaceae</taxon>
        <taxon>Candidatus Methylophosphatis</taxon>
    </lineage>
</organism>
<comment type="caution">
    <text evidence="1">The sequence shown here is derived from an EMBL/GenBank/DDBJ whole genome shotgun (WGS) entry which is preliminary data.</text>
</comment>
<reference evidence="1" key="1">
    <citation type="submission" date="2020-10" db="EMBL/GenBank/DDBJ databases">
        <title>Connecting structure to function with the recovery of over 1000 high-quality activated sludge metagenome-assembled genomes encoding full-length rRNA genes using long-read sequencing.</title>
        <authorList>
            <person name="Singleton C.M."/>
            <person name="Petriglieri F."/>
            <person name="Kristensen J.M."/>
            <person name="Kirkegaard R.H."/>
            <person name="Michaelsen T.Y."/>
            <person name="Andersen M.H."/>
            <person name="Karst S.M."/>
            <person name="Dueholm M.S."/>
            <person name="Nielsen P.H."/>
            <person name="Albertsen M."/>
        </authorList>
    </citation>
    <scope>NUCLEOTIDE SEQUENCE</scope>
    <source>
        <strain evidence="1">Bjer_18-Q3-R1-45_BAT3C.347</strain>
    </source>
</reference>
<dbReference type="EMBL" id="JADJEV010000004">
    <property type="protein sequence ID" value="MBK6973832.1"/>
    <property type="molecule type" value="Genomic_DNA"/>
</dbReference>